<dbReference type="Pfam" id="PF14111">
    <property type="entry name" value="DUF4283"/>
    <property type="match status" value="1"/>
</dbReference>
<gene>
    <name evidence="3" type="ORF">RDI58_000728</name>
</gene>
<dbReference type="EMBL" id="JBANQN010000001">
    <property type="protein sequence ID" value="KAK6802944.1"/>
    <property type="molecule type" value="Genomic_DNA"/>
</dbReference>
<name>A0AAN8U3U1_SOLBU</name>
<feature type="domain" description="DUF4283" evidence="2">
    <location>
        <begin position="52"/>
        <end position="111"/>
    </location>
</feature>
<feature type="compositionally biased region" description="Basic and acidic residues" evidence="1">
    <location>
        <begin position="223"/>
        <end position="245"/>
    </location>
</feature>
<evidence type="ECO:0000313" key="3">
    <source>
        <dbReference type="EMBL" id="KAK6802944.1"/>
    </source>
</evidence>
<dbReference type="PANTHER" id="PTHR33233:SF17">
    <property type="entry name" value="DUF4283 DOMAIN-CONTAINING PROTEIN"/>
    <property type="match status" value="1"/>
</dbReference>
<dbReference type="AlphaFoldDB" id="A0AAN8U3U1"/>
<feature type="region of interest" description="Disordered" evidence="1">
    <location>
        <begin position="223"/>
        <end position="259"/>
    </location>
</feature>
<dbReference type="PANTHER" id="PTHR33233">
    <property type="entry name" value="ENDONUCLEASE/EXONUCLEASE/PHOSPHATASE"/>
    <property type="match status" value="1"/>
</dbReference>
<proteinExistence type="predicted"/>
<evidence type="ECO:0000256" key="1">
    <source>
        <dbReference type="SAM" id="MobiDB-lite"/>
    </source>
</evidence>
<dbReference type="InterPro" id="IPR025558">
    <property type="entry name" value="DUF4283"/>
</dbReference>
<evidence type="ECO:0000259" key="2">
    <source>
        <dbReference type="Pfam" id="PF14111"/>
    </source>
</evidence>
<reference evidence="3 4" key="1">
    <citation type="submission" date="2024-02" db="EMBL/GenBank/DDBJ databases">
        <title>de novo genome assembly of Solanum bulbocastanum strain 11H21.</title>
        <authorList>
            <person name="Hosaka A.J."/>
        </authorList>
    </citation>
    <scope>NUCLEOTIDE SEQUENCE [LARGE SCALE GENOMIC DNA]</scope>
    <source>
        <tissue evidence="3">Young leaves</tissue>
    </source>
</reference>
<comment type="caution">
    <text evidence="3">The sequence shown here is derived from an EMBL/GenBank/DDBJ whole genome shotgun (WGS) entry which is preliminary data.</text>
</comment>
<dbReference type="Proteomes" id="UP001371456">
    <property type="component" value="Unassembled WGS sequence"/>
</dbReference>
<sequence length="259" mass="30227">MDMNAEPNKKWVNFFNLNRLFAKEMSLSYINPTMKNGEKVIELKKKEVDKAMKECKQALILFIMGDSSTIAAIERYIVLQVNMVSKPKVYYHNNGYFLVRFANIDDRNETLPIWVKYPNIPLNCWSMDSLSRISSGLGEPLYVDECTTKVDRISFAWVLIEMNVAKELPRKLKVEDPNGRVFEQIVQYEWVPEYSDKCYAREGIKPIAQIKKVNKWQPKLDGHKVGEMEMQGSKENKKVPREEIWKQPAKTVIKTPNKQ</sequence>
<organism evidence="3 4">
    <name type="scientific">Solanum bulbocastanum</name>
    <name type="common">Wild potato</name>
    <dbReference type="NCBI Taxonomy" id="147425"/>
    <lineage>
        <taxon>Eukaryota</taxon>
        <taxon>Viridiplantae</taxon>
        <taxon>Streptophyta</taxon>
        <taxon>Embryophyta</taxon>
        <taxon>Tracheophyta</taxon>
        <taxon>Spermatophyta</taxon>
        <taxon>Magnoliopsida</taxon>
        <taxon>eudicotyledons</taxon>
        <taxon>Gunneridae</taxon>
        <taxon>Pentapetalae</taxon>
        <taxon>asterids</taxon>
        <taxon>lamiids</taxon>
        <taxon>Solanales</taxon>
        <taxon>Solanaceae</taxon>
        <taxon>Solanoideae</taxon>
        <taxon>Solaneae</taxon>
        <taxon>Solanum</taxon>
    </lineage>
</organism>
<accession>A0AAN8U3U1</accession>
<keyword evidence="4" id="KW-1185">Reference proteome</keyword>
<protein>
    <recommendedName>
        <fullName evidence="2">DUF4283 domain-containing protein</fullName>
    </recommendedName>
</protein>
<evidence type="ECO:0000313" key="4">
    <source>
        <dbReference type="Proteomes" id="UP001371456"/>
    </source>
</evidence>